<organism evidence="2 3">
    <name type="scientific">Hypothenemus hampei</name>
    <name type="common">Coffee berry borer</name>
    <dbReference type="NCBI Taxonomy" id="57062"/>
    <lineage>
        <taxon>Eukaryota</taxon>
        <taxon>Metazoa</taxon>
        <taxon>Ecdysozoa</taxon>
        <taxon>Arthropoda</taxon>
        <taxon>Hexapoda</taxon>
        <taxon>Insecta</taxon>
        <taxon>Pterygota</taxon>
        <taxon>Neoptera</taxon>
        <taxon>Endopterygota</taxon>
        <taxon>Coleoptera</taxon>
        <taxon>Polyphaga</taxon>
        <taxon>Cucujiformia</taxon>
        <taxon>Curculionidae</taxon>
        <taxon>Scolytinae</taxon>
        <taxon>Hypothenemus</taxon>
    </lineage>
</organism>
<comment type="caution">
    <text evidence="2">The sequence shown here is derived from an EMBL/GenBank/DDBJ whole genome shotgun (WGS) entry which is preliminary data.</text>
</comment>
<reference evidence="2 3" key="1">
    <citation type="submission" date="2024-05" db="EMBL/GenBank/DDBJ databases">
        <title>Genetic variation in Jamaican populations of the coffee berry borer (Hypothenemus hampei).</title>
        <authorList>
            <person name="Errbii M."/>
            <person name="Myrie A."/>
        </authorList>
    </citation>
    <scope>NUCLEOTIDE SEQUENCE [LARGE SCALE GENOMIC DNA]</scope>
    <source>
        <strain evidence="2">JA-Hopewell-2020-01-JO</strain>
        <tissue evidence="2">Whole body</tissue>
    </source>
</reference>
<keyword evidence="3" id="KW-1185">Reference proteome</keyword>
<evidence type="ECO:0000313" key="3">
    <source>
        <dbReference type="Proteomes" id="UP001566132"/>
    </source>
</evidence>
<sequence length="110" mass="12977">MLAFPVHLIVLIFHSQIQLLQLLDKIKKFEKNISNENMDDEWILKNLKIIGQHHLDIKRYYACILYTTSFKILQFHVPNLKTFQNPMLYFICCKQVTGASLKNKTKIPNS</sequence>
<keyword evidence="1" id="KW-0732">Signal</keyword>
<feature type="chain" id="PRO_5044800497" evidence="1">
    <location>
        <begin position="23"/>
        <end position="110"/>
    </location>
</feature>
<dbReference type="EMBL" id="JBDJPC010000001">
    <property type="protein sequence ID" value="KAL1516779.1"/>
    <property type="molecule type" value="Genomic_DNA"/>
</dbReference>
<evidence type="ECO:0000313" key="2">
    <source>
        <dbReference type="EMBL" id="KAL1516779.1"/>
    </source>
</evidence>
<feature type="signal peptide" evidence="1">
    <location>
        <begin position="1"/>
        <end position="22"/>
    </location>
</feature>
<evidence type="ECO:0000256" key="1">
    <source>
        <dbReference type="SAM" id="SignalP"/>
    </source>
</evidence>
<protein>
    <submittedName>
        <fullName evidence="2">Uncharacterized protein</fullName>
    </submittedName>
</protein>
<dbReference type="Proteomes" id="UP001566132">
    <property type="component" value="Unassembled WGS sequence"/>
</dbReference>
<accession>A0ABD1FBX4</accession>
<name>A0ABD1FBX4_HYPHA</name>
<dbReference type="AlphaFoldDB" id="A0ABD1FBX4"/>
<proteinExistence type="predicted"/>
<gene>
    <name evidence="2" type="ORF">ABEB36_000637</name>
</gene>